<feature type="compositionally biased region" description="Low complexity" evidence="5">
    <location>
        <begin position="29"/>
        <end position="45"/>
    </location>
</feature>
<name>A0AAP0KAZ3_9MAGN</name>
<evidence type="ECO:0000256" key="4">
    <source>
        <dbReference type="ARBA" id="ARBA00023242"/>
    </source>
</evidence>
<feature type="domain" description="WPP" evidence="6">
    <location>
        <begin position="36"/>
        <end position="101"/>
    </location>
</feature>
<keyword evidence="3" id="KW-0963">Cytoplasm</keyword>
<dbReference type="GO" id="GO:0005737">
    <property type="term" value="C:cytoplasm"/>
    <property type="evidence" value="ECO:0007669"/>
    <property type="project" value="UniProtKB-SubCell"/>
</dbReference>
<feature type="region of interest" description="Disordered" evidence="5">
    <location>
        <begin position="99"/>
        <end position="124"/>
    </location>
</feature>
<comment type="caution">
    <text evidence="7">The sequence shown here is derived from an EMBL/GenBank/DDBJ whole genome shotgun (WGS) entry which is preliminary data.</text>
</comment>
<dbReference type="EMBL" id="JBBNAG010000003">
    <property type="protein sequence ID" value="KAK9149142.1"/>
    <property type="molecule type" value="Genomic_DNA"/>
</dbReference>
<evidence type="ECO:0000256" key="1">
    <source>
        <dbReference type="ARBA" id="ARBA00004123"/>
    </source>
</evidence>
<feature type="compositionally biased region" description="Low complexity" evidence="5">
    <location>
        <begin position="99"/>
        <end position="109"/>
    </location>
</feature>
<evidence type="ECO:0000256" key="3">
    <source>
        <dbReference type="ARBA" id="ARBA00022490"/>
    </source>
</evidence>
<dbReference type="PANTHER" id="PTHR34362">
    <property type="entry name" value="WPP DOMAIN-CONTAINING PROTEIN 1-RELATED"/>
    <property type="match status" value="1"/>
</dbReference>
<dbReference type="AlphaFoldDB" id="A0AAP0KAZ3"/>
<evidence type="ECO:0000313" key="7">
    <source>
        <dbReference type="EMBL" id="KAK9149142.1"/>
    </source>
</evidence>
<dbReference type="Proteomes" id="UP001419268">
    <property type="component" value="Unassembled WGS sequence"/>
</dbReference>
<proteinExistence type="predicted"/>
<gene>
    <name evidence="7" type="ORF">Scep_007899</name>
</gene>
<evidence type="ECO:0000259" key="6">
    <source>
        <dbReference type="Pfam" id="PF13943"/>
    </source>
</evidence>
<organism evidence="7 8">
    <name type="scientific">Stephania cephalantha</name>
    <dbReference type="NCBI Taxonomy" id="152367"/>
    <lineage>
        <taxon>Eukaryota</taxon>
        <taxon>Viridiplantae</taxon>
        <taxon>Streptophyta</taxon>
        <taxon>Embryophyta</taxon>
        <taxon>Tracheophyta</taxon>
        <taxon>Spermatophyta</taxon>
        <taxon>Magnoliopsida</taxon>
        <taxon>Ranunculales</taxon>
        <taxon>Menispermaceae</taxon>
        <taxon>Menispermoideae</taxon>
        <taxon>Cissampelideae</taxon>
        <taxon>Stephania</taxon>
    </lineage>
</organism>
<feature type="compositionally biased region" description="Polar residues" evidence="5">
    <location>
        <begin position="1"/>
        <end position="11"/>
    </location>
</feature>
<feature type="compositionally biased region" description="Low complexity" evidence="5">
    <location>
        <begin position="12"/>
        <end position="21"/>
    </location>
</feature>
<evidence type="ECO:0000313" key="8">
    <source>
        <dbReference type="Proteomes" id="UP001419268"/>
    </source>
</evidence>
<dbReference type="Pfam" id="PF13943">
    <property type="entry name" value="WPP"/>
    <property type="match status" value="1"/>
</dbReference>
<evidence type="ECO:0000256" key="5">
    <source>
        <dbReference type="SAM" id="MobiDB-lite"/>
    </source>
</evidence>
<protein>
    <recommendedName>
        <fullName evidence="6">WPP domain-containing protein</fullName>
    </recommendedName>
</protein>
<dbReference type="Gene3D" id="1.10.246.200">
    <property type="entry name" value="WPP domain"/>
    <property type="match status" value="1"/>
</dbReference>
<comment type="subcellular location">
    <subcellularLocation>
        <location evidence="2">Cytoplasm</location>
    </subcellularLocation>
    <subcellularLocation>
        <location evidence="1">Nucleus</location>
    </subcellularLocation>
</comment>
<dbReference type="PANTHER" id="PTHR34362:SF1">
    <property type="entry name" value="WPP DOMAIN-CONTAINING PROTEIN 1-RELATED"/>
    <property type="match status" value="1"/>
</dbReference>
<dbReference type="InterPro" id="IPR038214">
    <property type="entry name" value="WPP_sf"/>
</dbReference>
<accession>A0AAP0KAZ3</accession>
<feature type="region of interest" description="Disordered" evidence="5">
    <location>
        <begin position="1"/>
        <end position="45"/>
    </location>
</feature>
<keyword evidence="8" id="KW-1185">Reference proteome</keyword>
<dbReference type="GO" id="GO:0048527">
    <property type="term" value="P:lateral root development"/>
    <property type="evidence" value="ECO:0007669"/>
    <property type="project" value="InterPro"/>
</dbReference>
<dbReference type="GO" id="GO:0005634">
    <property type="term" value="C:nucleus"/>
    <property type="evidence" value="ECO:0007669"/>
    <property type="project" value="UniProtKB-SubCell"/>
</dbReference>
<keyword evidence="4" id="KW-0539">Nucleus</keyword>
<dbReference type="GO" id="GO:0000278">
    <property type="term" value="P:mitotic cell cycle"/>
    <property type="evidence" value="ECO:0007669"/>
    <property type="project" value="InterPro"/>
</dbReference>
<dbReference type="InterPro" id="IPR025265">
    <property type="entry name" value="WPP_dom"/>
</dbReference>
<dbReference type="InterPro" id="IPR044692">
    <property type="entry name" value="WPP1/2/3"/>
</dbReference>
<sequence length="124" mass="12573">MKNSNTANALETPSSTASSKPYSPPPSSPSATALSLTSHDDASSAARAIEEEAFATASASETVSRSELSIDDDGIEILQIYSKEISKRMLETVKAKAAAAAAPPVTAAAPGTSEDVSPGESETS</sequence>
<evidence type="ECO:0000256" key="2">
    <source>
        <dbReference type="ARBA" id="ARBA00004496"/>
    </source>
</evidence>
<reference evidence="7 8" key="1">
    <citation type="submission" date="2024-01" db="EMBL/GenBank/DDBJ databases">
        <title>Genome assemblies of Stephania.</title>
        <authorList>
            <person name="Yang L."/>
        </authorList>
    </citation>
    <scope>NUCLEOTIDE SEQUENCE [LARGE SCALE GENOMIC DNA]</scope>
    <source>
        <strain evidence="7">JXDWG</strain>
        <tissue evidence="7">Leaf</tissue>
    </source>
</reference>